<dbReference type="InterPro" id="IPR012340">
    <property type="entry name" value="NA-bd_OB-fold"/>
</dbReference>
<dbReference type="HAMAP" id="MF_00984">
    <property type="entry name" value="SSB"/>
    <property type="match status" value="1"/>
</dbReference>
<protein>
    <recommendedName>
        <fullName evidence="2 3">Single-stranded DNA-binding protein</fullName>
        <shortName evidence="2">SSB</shortName>
    </recommendedName>
</protein>
<dbReference type="Pfam" id="PF00436">
    <property type="entry name" value="SSB"/>
    <property type="match status" value="1"/>
</dbReference>
<dbReference type="CDD" id="cd04496">
    <property type="entry name" value="SSB_OBF"/>
    <property type="match status" value="1"/>
</dbReference>
<dbReference type="GO" id="GO:0003697">
    <property type="term" value="F:single-stranded DNA binding"/>
    <property type="evidence" value="ECO:0007669"/>
    <property type="project" value="UniProtKB-UniRule"/>
</dbReference>
<dbReference type="Gene3D" id="2.40.50.140">
    <property type="entry name" value="Nucleic acid-binding proteins"/>
    <property type="match status" value="1"/>
</dbReference>
<reference evidence="5 6" key="1">
    <citation type="journal article" date="2012" name="J. Bacteriol.">
        <title>Complete genome sequence of Nocardia brasiliensis HUJEG-1.</title>
        <authorList>
            <person name="Vera-Cabrera L."/>
            <person name="Ortiz-Lopez R."/>
            <person name="Elizondo-Gonzalez R."/>
            <person name="Perez-Maya A.A."/>
            <person name="Ocampo-Candiani J."/>
        </authorList>
    </citation>
    <scope>NUCLEOTIDE SEQUENCE [LARGE SCALE GENOMIC DNA]</scope>
    <source>
        <strain evidence="6">ATCC 700358</strain>
    </source>
</reference>
<evidence type="ECO:0000256" key="1">
    <source>
        <dbReference type="ARBA" id="ARBA00023125"/>
    </source>
</evidence>
<gene>
    <name evidence="5" type="ORF">O3I_024245</name>
</gene>
<keyword evidence="1 2" id="KW-0238">DNA-binding</keyword>
<feature type="region of interest" description="Disordered" evidence="4">
    <location>
        <begin position="123"/>
        <end position="160"/>
    </location>
</feature>
<dbReference type="KEGG" id="nbr:O3I_024245"/>
<evidence type="ECO:0000256" key="3">
    <source>
        <dbReference type="RuleBase" id="RU000524"/>
    </source>
</evidence>
<accession>K0F0D9</accession>
<organism evidence="5 6">
    <name type="scientific">Nocardia brasiliensis (strain ATCC 700358 / HUJEG-1)</name>
    <dbReference type="NCBI Taxonomy" id="1133849"/>
    <lineage>
        <taxon>Bacteria</taxon>
        <taxon>Bacillati</taxon>
        <taxon>Actinomycetota</taxon>
        <taxon>Actinomycetes</taxon>
        <taxon>Mycobacteriales</taxon>
        <taxon>Nocardiaceae</taxon>
        <taxon>Nocardia</taxon>
    </lineage>
</organism>
<evidence type="ECO:0000256" key="4">
    <source>
        <dbReference type="SAM" id="MobiDB-lite"/>
    </source>
</evidence>
<dbReference type="GO" id="GO:0006260">
    <property type="term" value="P:DNA replication"/>
    <property type="evidence" value="ECO:0007669"/>
    <property type="project" value="InterPro"/>
</dbReference>
<name>K0F0D9_NOCB7</name>
<dbReference type="STRING" id="1133849.O3I_024245"/>
<comment type="caution">
    <text evidence="2">Lacks conserved residue(s) required for the propagation of feature annotation.</text>
</comment>
<proteinExistence type="inferred from homology"/>
<dbReference type="NCBIfam" id="TIGR00621">
    <property type="entry name" value="ssb"/>
    <property type="match status" value="1"/>
</dbReference>
<dbReference type="PANTHER" id="PTHR10302:SF27">
    <property type="entry name" value="SINGLE-STRANDED DNA-BINDING PROTEIN"/>
    <property type="match status" value="1"/>
</dbReference>
<evidence type="ECO:0000313" key="6">
    <source>
        <dbReference type="Proteomes" id="UP000006304"/>
    </source>
</evidence>
<evidence type="ECO:0000313" key="5">
    <source>
        <dbReference type="EMBL" id="AFU02804.1"/>
    </source>
</evidence>
<dbReference type="AlphaFoldDB" id="K0F0D9"/>
<dbReference type="HOGENOM" id="CLU_078758_1_0_11"/>
<dbReference type="PROSITE" id="PS50935">
    <property type="entry name" value="SSB"/>
    <property type="match status" value="1"/>
</dbReference>
<dbReference type="eggNOG" id="COG0629">
    <property type="taxonomic scope" value="Bacteria"/>
</dbReference>
<dbReference type="Proteomes" id="UP000006304">
    <property type="component" value="Chromosome"/>
</dbReference>
<dbReference type="EMBL" id="CP003876">
    <property type="protein sequence ID" value="AFU02804.1"/>
    <property type="molecule type" value="Genomic_DNA"/>
</dbReference>
<dbReference type="NCBIfam" id="NF005851">
    <property type="entry name" value="PRK07772.1"/>
    <property type="match status" value="1"/>
</dbReference>
<dbReference type="PANTHER" id="PTHR10302">
    <property type="entry name" value="SINGLE-STRANDED DNA-BINDING PROTEIN"/>
    <property type="match status" value="1"/>
</dbReference>
<dbReference type="InterPro" id="IPR011344">
    <property type="entry name" value="ssDNA-bd"/>
</dbReference>
<sequence length="160" mass="17402">MATDPIITVSGNLVAAPELRFTAAGTPVANFTVASTPRHFDRQSNDWKDGEALFMRCNAWRVLAENLAQSLDRGSRVIVTGRLKQRNYETRDGEKRSIVELDVDDVGPSMMFATAKLTRVYNNPANDVSNTGGSDDPWAATEPREPAFAGASATDEAPPF</sequence>
<dbReference type="RefSeq" id="WP_014985659.1">
    <property type="nucleotide sequence ID" value="NC_018681.1"/>
</dbReference>
<comment type="subunit">
    <text evidence="2">Homotetramer.</text>
</comment>
<dbReference type="GO" id="GO:0009295">
    <property type="term" value="C:nucleoid"/>
    <property type="evidence" value="ECO:0007669"/>
    <property type="project" value="TreeGrafter"/>
</dbReference>
<keyword evidence="6" id="KW-1185">Reference proteome</keyword>
<feature type="compositionally biased region" description="Polar residues" evidence="4">
    <location>
        <begin position="123"/>
        <end position="133"/>
    </location>
</feature>
<dbReference type="InterPro" id="IPR000424">
    <property type="entry name" value="Primosome_PriB/ssb"/>
</dbReference>
<dbReference type="SUPFAM" id="SSF50249">
    <property type="entry name" value="Nucleic acid-binding proteins"/>
    <property type="match status" value="1"/>
</dbReference>
<evidence type="ECO:0000256" key="2">
    <source>
        <dbReference type="HAMAP-Rule" id="MF_00984"/>
    </source>
</evidence>